<protein>
    <submittedName>
        <fullName evidence="5">Ankyrin repeat-containing</fullName>
    </submittedName>
</protein>
<feature type="domain" description="NACHT" evidence="4">
    <location>
        <begin position="404"/>
        <end position="558"/>
    </location>
</feature>
<dbReference type="InterPro" id="IPR027417">
    <property type="entry name" value="P-loop_NTPase"/>
</dbReference>
<dbReference type="InterPro" id="IPR002110">
    <property type="entry name" value="Ankyrin_rpt"/>
</dbReference>
<evidence type="ECO:0000313" key="6">
    <source>
        <dbReference type="Proteomes" id="UP000266152"/>
    </source>
</evidence>
<dbReference type="PANTHER" id="PTHR10039:SF15">
    <property type="entry name" value="NACHT DOMAIN-CONTAINING PROTEIN"/>
    <property type="match status" value="1"/>
</dbReference>
<dbReference type="Proteomes" id="UP000266152">
    <property type="component" value="Unassembled WGS sequence"/>
</dbReference>
<evidence type="ECO:0000256" key="3">
    <source>
        <dbReference type="SAM" id="MobiDB-lite"/>
    </source>
</evidence>
<dbReference type="InterPro" id="IPR056884">
    <property type="entry name" value="NPHP3-like_N"/>
</dbReference>
<gene>
    <name evidence="5" type="ORF">FSPOR_8253</name>
</gene>
<dbReference type="SUPFAM" id="SSF52540">
    <property type="entry name" value="P-loop containing nucleoside triphosphate hydrolases"/>
    <property type="match status" value="1"/>
</dbReference>
<evidence type="ECO:0000259" key="4">
    <source>
        <dbReference type="PROSITE" id="PS50837"/>
    </source>
</evidence>
<feature type="region of interest" description="Disordered" evidence="3">
    <location>
        <begin position="1"/>
        <end position="33"/>
    </location>
</feature>
<comment type="caution">
    <text evidence="5">The sequence shown here is derived from an EMBL/GenBank/DDBJ whole genome shotgun (WGS) entry which is preliminary data.</text>
</comment>
<proteinExistence type="predicted"/>
<dbReference type="InterPro" id="IPR007111">
    <property type="entry name" value="NACHT_NTPase"/>
</dbReference>
<reference evidence="5 6" key="1">
    <citation type="journal article" date="2018" name="PLoS Pathog.">
        <title>Evolution of structural diversity of trichothecenes, a family of toxins produced by plant pathogenic and entomopathogenic fungi.</title>
        <authorList>
            <person name="Proctor R.H."/>
            <person name="McCormick S.P."/>
            <person name="Kim H.S."/>
            <person name="Cardoza R.E."/>
            <person name="Stanley A.M."/>
            <person name="Lindo L."/>
            <person name="Kelly A."/>
            <person name="Brown D.W."/>
            <person name="Lee T."/>
            <person name="Vaughan M.M."/>
            <person name="Alexander N.J."/>
            <person name="Busman M."/>
            <person name="Gutierrez S."/>
        </authorList>
    </citation>
    <scope>NUCLEOTIDE SEQUENCE [LARGE SCALE GENOMIC DNA]</scope>
    <source>
        <strain evidence="5 6">NRRL 3299</strain>
    </source>
</reference>
<evidence type="ECO:0000313" key="5">
    <source>
        <dbReference type="EMBL" id="RGP63926.1"/>
    </source>
</evidence>
<dbReference type="InterPro" id="IPR056125">
    <property type="entry name" value="DUF7708"/>
</dbReference>
<feature type="repeat" description="ANK" evidence="2">
    <location>
        <begin position="1088"/>
        <end position="1116"/>
    </location>
</feature>
<feature type="repeat" description="ANK" evidence="2">
    <location>
        <begin position="1234"/>
        <end position="1266"/>
    </location>
</feature>
<accession>A0A395RUT2</accession>
<dbReference type="Gene3D" id="1.25.40.20">
    <property type="entry name" value="Ankyrin repeat-containing domain"/>
    <property type="match status" value="2"/>
</dbReference>
<dbReference type="SMART" id="SM00248">
    <property type="entry name" value="ANK"/>
    <property type="match status" value="7"/>
</dbReference>
<name>A0A395RUT2_FUSSP</name>
<feature type="region of interest" description="Disordered" evidence="3">
    <location>
        <begin position="68"/>
        <end position="100"/>
    </location>
</feature>
<dbReference type="Gene3D" id="3.40.50.300">
    <property type="entry name" value="P-loop containing nucleotide triphosphate hydrolases"/>
    <property type="match status" value="1"/>
</dbReference>
<dbReference type="PANTHER" id="PTHR10039">
    <property type="entry name" value="AMELOGENIN"/>
    <property type="match status" value="1"/>
</dbReference>
<dbReference type="STRING" id="5514.A0A395RUT2"/>
<dbReference type="PROSITE" id="PS50297">
    <property type="entry name" value="ANK_REP_REGION"/>
    <property type="match status" value="1"/>
</dbReference>
<dbReference type="Pfam" id="PF24883">
    <property type="entry name" value="NPHP3_N"/>
    <property type="match status" value="1"/>
</dbReference>
<dbReference type="PROSITE" id="PS50088">
    <property type="entry name" value="ANK_REPEAT"/>
    <property type="match status" value="3"/>
</dbReference>
<dbReference type="Pfam" id="PF24809">
    <property type="entry name" value="DUF7708"/>
    <property type="match status" value="1"/>
</dbReference>
<evidence type="ECO:0000256" key="2">
    <source>
        <dbReference type="PROSITE-ProRule" id="PRU00023"/>
    </source>
</evidence>
<keyword evidence="2" id="KW-0040">ANK repeat</keyword>
<organism evidence="5 6">
    <name type="scientific">Fusarium sporotrichioides</name>
    <dbReference type="NCBI Taxonomy" id="5514"/>
    <lineage>
        <taxon>Eukaryota</taxon>
        <taxon>Fungi</taxon>
        <taxon>Dikarya</taxon>
        <taxon>Ascomycota</taxon>
        <taxon>Pezizomycotina</taxon>
        <taxon>Sordariomycetes</taxon>
        <taxon>Hypocreomycetidae</taxon>
        <taxon>Hypocreales</taxon>
        <taxon>Nectriaceae</taxon>
        <taxon>Fusarium</taxon>
    </lineage>
</organism>
<dbReference type="InterPro" id="IPR036770">
    <property type="entry name" value="Ankyrin_rpt-contain_sf"/>
</dbReference>
<keyword evidence="6" id="KW-1185">Reference proteome</keyword>
<dbReference type="PROSITE" id="PS50837">
    <property type="entry name" value="NACHT"/>
    <property type="match status" value="1"/>
</dbReference>
<sequence>MPAIKNSSTDKFKRWFRKRPRPDDSSSATRKALSGTITSLRSTVTEDTCSSADNSSFVSTETCVDAASAVSPDKGPQSAIKDEPAVSKEQNTSQKEDHPWKQAMSHLNDEDRVLIDSIDVHDNSDEVFADLQDLVIKKQKAWEEKAWKITFRGRRIVLRDVLAKIASWLGSFKTIGDLVSQIDPVHAGIPWSAIKLVLSAITADNEQMGLVIIGLEQVICIIARCSIYHQLYLENVVKTTEKQARAARQLSNAMARLYAKVFSFLASYIRLLDRNDAVRVLKTFFHPSEVAEKLNEMGNLETRVTIEANVCQGTMAQSAFQQMEENSQDSRQKLREMASHFDGQMEQLWKYLNEDERCKILQWVSDIPYESDHYIARKGRIDGTGDWLISHGVYTTWHRSDRSTLLWLNGIPGAGKTKLSSRVVDDLLGRLSSAAEDNVGFAYFYCDRNRPDHNEPVAIMRSIIRQLSTPRDDHSIESSVERQYLRRKVKGFSSDRLVAEECRQLLIQLVAGYRGVYIVVDGLDECDRGTRHILMDLLDEIIVKFQHSIKVYIASRTDQDLRKRYNGGAHLEVTANDNQADIEKFVLSKMDQSEFCRNKLSRKLRDKILSTFQEKSQGMFQWATLHIGELVQLERNADIANYLHGLPKGLEAAYDKIYAQITNQTGSKRSIAFTAFQIVMVSHRPLHPFELAIAAAQHPSKGFILDQDVDIGYVLEACQNLLVIADGSQERDVDTMPMEETNLQGYLKEEVKMTHTSTSVAAWENDIGVTKDSICRFSHLSVQEYLETKHWSSAEANTMMAGICLQTLLSLRLHGELENEEEETPNVDNGDDWDDLLIFRVSHLKKRNIVKIVPVEGGNQQETLDATLPSSLNKETVFLSDTKDSPVPSLPRITFDEVPESGFDPPLFECYLELVDYHIHDDDNQSCLCETFESFLDGFEGTPLEAWTRYCSVFLSGHLAALRNHAGQRIECSLLALVTQFLGTPSSSTASYKAWIRLTQNSVVLDDPEPNYATMKKVVRPYTMPAFGCVILGVHEVLDDWLNKGELDISARNLQGDNLLDIAVRCYHTDVCKVLLKHGANPNFPNPSTLTSLAVAVRHGKLDLVRVLVEGGADLSTSIVPIGERRQGWRGLTAPHCDTPVHEAIKYGNADIVKVIVDAAKSASYRGRPLRLESALNAATAAGRADLAALILSYGNNQDTGRQVMINNALDHVPKDESGIDIMKYLMGLLKRRTHGSLLHSAVTGGNWTFVEVLIAMGVDINTRGVYHETPLHSVFRQLCGDELIKVRKLIDWGAYVDARDIYGNTPLAVAMTKKLYDPKATNDDQDASDAATDEPIRNASRVEAIRYLLQHGAYTDTMNGNRMSLLGIACVHAIVTPQVIEMLLEHGADANAIQGHGEISMAPLDILQLHEKLSETETVPSKDDKLAMVKDMLGKHGARQIRASDYENWDLPRTLSWIRNHRTGDSDVPNVTLRFSGGYT</sequence>
<evidence type="ECO:0000256" key="1">
    <source>
        <dbReference type="ARBA" id="ARBA00022737"/>
    </source>
</evidence>
<dbReference type="SUPFAM" id="SSF48403">
    <property type="entry name" value="Ankyrin repeat"/>
    <property type="match status" value="1"/>
</dbReference>
<feature type="repeat" description="ANK" evidence="2">
    <location>
        <begin position="1055"/>
        <end position="1087"/>
    </location>
</feature>
<keyword evidence="1" id="KW-0677">Repeat</keyword>
<dbReference type="Pfam" id="PF12796">
    <property type="entry name" value="Ank_2"/>
    <property type="match status" value="1"/>
</dbReference>
<dbReference type="EMBL" id="PXOF01000122">
    <property type="protein sequence ID" value="RGP63926.1"/>
    <property type="molecule type" value="Genomic_DNA"/>
</dbReference>